<dbReference type="Gene3D" id="3.40.50.150">
    <property type="entry name" value="Vaccinia Virus protein VP39"/>
    <property type="match status" value="1"/>
</dbReference>
<dbReference type="HOGENOM" id="CLU_005316_0_3_11"/>
<dbReference type="PATRIC" id="fig|883161.3.peg.1142"/>
<dbReference type="Gene3D" id="1.10.940.10">
    <property type="entry name" value="NusB-like"/>
    <property type="match status" value="1"/>
</dbReference>
<dbReference type="CDD" id="cd02440">
    <property type="entry name" value="AdoMet_MTases"/>
    <property type="match status" value="1"/>
</dbReference>
<dbReference type="PRINTS" id="PR02008">
    <property type="entry name" value="RCMTFAMILY"/>
</dbReference>
<protein>
    <submittedName>
        <fullName evidence="7">Ribosomal RNA small subunit methyltransferase B</fullName>
    </submittedName>
</protein>
<dbReference type="SUPFAM" id="SSF53335">
    <property type="entry name" value="S-adenosyl-L-methionine-dependent methyltransferases"/>
    <property type="match status" value="1"/>
</dbReference>
<feature type="binding site" evidence="5">
    <location>
        <position position="278"/>
    </location>
    <ligand>
        <name>S-adenosyl-L-methionine</name>
        <dbReference type="ChEBI" id="CHEBI:59789"/>
    </ligand>
</feature>
<dbReference type="Pfam" id="PF01189">
    <property type="entry name" value="Methyltr_RsmB-F"/>
    <property type="match status" value="1"/>
</dbReference>
<dbReference type="InterPro" id="IPR049560">
    <property type="entry name" value="MeTrfase_RsmB-F_NOP2_cat"/>
</dbReference>
<dbReference type="GO" id="GO:0001510">
    <property type="term" value="P:RNA methylation"/>
    <property type="evidence" value="ECO:0007669"/>
    <property type="project" value="InterPro"/>
</dbReference>
<dbReference type="Proteomes" id="UP000014417">
    <property type="component" value="Unassembled WGS sequence"/>
</dbReference>
<comment type="caution">
    <text evidence="7">The sequence shown here is derived from an EMBL/GenBank/DDBJ whole genome shotgun (WGS) entry which is preliminary data.</text>
</comment>
<dbReference type="InterPro" id="IPR035926">
    <property type="entry name" value="NusB-like_sf"/>
</dbReference>
<evidence type="ECO:0000256" key="2">
    <source>
        <dbReference type="ARBA" id="ARBA00022679"/>
    </source>
</evidence>
<feature type="active site" description="Nucleophile" evidence="5">
    <location>
        <position position="374"/>
    </location>
</feature>
<name>S2VZ90_9ACTN</name>
<dbReference type="InterPro" id="IPR023267">
    <property type="entry name" value="RCMT"/>
</dbReference>
<keyword evidence="2 5" id="KW-0808">Transferase</keyword>
<dbReference type="SUPFAM" id="SSF48013">
    <property type="entry name" value="NusB-like"/>
    <property type="match status" value="1"/>
</dbReference>
<keyword evidence="8" id="KW-1185">Reference proteome</keyword>
<evidence type="ECO:0000259" key="6">
    <source>
        <dbReference type="PROSITE" id="PS51686"/>
    </source>
</evidence>
<evidence type="ECO:0000313" key="7">
    <source>
        <dbReference type="EMBL" id="EPD32843.1"/>
    </source>
</evidence>
<dbReference type="PANTHER" id="PTHR22807:SF53">
    <property type="entry name" value="RIBOSOMAL RNA SMALL SUBUNIT METHYLTRANSFERASE B-RELATED"/>
    <property type="match status" value="1"/>
</dbReference>
<dbReference type="InterPro" id="IPR001678">
    <property type="entry name" value="MeTrfase_RsmB-F_NOP2_dom"/>
</dbReference>
<dbReference type="InterPro" id="IPR029063">
    <property type="entry name" value="SAM-dependent_MTases_sf"/>
</dbReference>
<feature type="domain" description="SAM-dependent MTase RsmB/NOP-type" evidence="6">
    <location>
        <begin position="158"/>
        <end position="436"/>
    </location>
</feature>
<feature type="binding site" evidence="5">
    <location>
        <position position="304"/>
    </location>
    <ligand>
        <name>S-adenosyl-L-methionine</name>
        <dbReference type="ChEBI" id="CHEBI:59789"/>
    </ligand>
</feature>
<evidence type="ECO:0000256" key="4">
    <source>
        <dbReference type="ARBA" id="ARBA00022884"/>
    </source>
</evidence>
<dbReference type="GO" id="GO:0003723">
    <property type="term" value="F:RNA binding"/>
    <property type="evidence" value="ECO:0007669"/>
    <property type="project" value="UniProtKB-UniRule"/>
</dbReference>
<dbReference type="InterPro" id="IPR006027">
    <property type="entry name" value="NusB_RsmB_TIM44"/>
</dbReference>
<dbReference type="GO" id="GO:0008173">
    <property type="term" value="F:RNA methyltransferase activity"/>
    <property type="evidence" value="ECO:0007669"/>
    <property type="project" value="InterPro"/>
</dbReference>
<evidence type="ECO:0000256" key="1">
    <source>
        <dbReference type="ARBA" id="ARBA00022603"/>
    </source>
</evidence>
<keyword evidence="4 5" id="KW-0694">RNA-binding</keyword>
<reference evidence="7 8" key="1">
    <citation type="submission" date="2013-04" db="EMBL/GenBank/DDBJ databases">
        <title>The Genome Sequence of Propionimicrobium lymphophilum ACS-093-V-SCH5.</title>
        <authorList>
            <consortium name="The Broad Institute Genomics Platform"/>
            <person name="Earl A."/>
            <person name="Ward D."/>
            <person name="Feldgarden M."/>
            <person name="Gevers D."/>
            <person name="Saerens B."/>
            <person name="Vaneechoutte M."/>
            <person name="Walker B."/>
            <person name="Young S."/>
            <person name="Zeng Q."/>
            <person name="Gargeya S."/>
            <person name="Fitzgerald M."/>
            <person name="Haas B."/>
            <person name="Abouelleil A."/>
            <person name="Allen A.W."/>
            <person name="Alvarado L."/>
            <person name="Arachchi H.M."/>
            <person name="Berlin A.M."/>
            <person name="Chapman S.B."/>
            <person name="Gainer-Dewar J."/>
            <person name="Goldberg J."/>
            <person name="Griggs A."/>
            <person name="Gujja S."/>
            <person name="Hansen M."/>
            <person name="Howarth C."/>
            <person name="Imamovic A."/>
            <person name="Ireland A."/>
            <person name="Larimer J."/>
            <person name="McCowan C."/>
            <person name="Murphy C."/>
            <person name="Pearson M."/>
            <person name="Poon T.W."/>
            <person name="Priest M."/>
            <person name="Roberts A."/>
            <person name="Saif S."/>
            <person name="Shea T."/>
            <person name="Sisk P."/>
            <person name="Sykes S."/>
            <person name="Wortman J."/>
            <person name="Nusbaum C."/>
            <person name="Birren B."/>
        </authorList>
    </citation>
    <scope>NUCLEOTIDE SEQUENCE [LARGE SCALE GENOMIC DNA]</scope>
    <source>
        <strain evidence="7 8">ACS-093-V-SCH5</strain>
    </source>
</reference>
<organism evidence="7 8">
    <name type="scientific">Propionimicrobium lymphophilum ACS-093-V-SCH5</name>
    <dbReference type="NCBI Taxonomy" id="883161"/>
    <lineage>
        <taxon>Bacteria</taxon>
        <taxon>Bacillati</taxon>
        <taxon>Actinomycetota</taxon>
        <taxon>Actinomycetes</taxon>
        <taxon>Propionibacteriales</taxon>
        <taxon>Propionibacteriaceae</taxon>
        <taxon>Propionimicrobium</taxon>
    </lineage>
</organism>
<feature type="binding site" evidence="5">
    <location>
        <position position="321"/>
    </location>
    <ligand>
        <name>S-adenosyl-L-methionine</name>
        <dbReference type="ChEBI" id="CHEBI:59789"/>
    </ligand>
</feature>
<keyword evidence="1 5" id="KW-0489">Methyltransferase</keyword>
<dbReference type="Pfam" id="PF01029">
    <property type="entry name" value="NusB"/>
    <property type="match status" value="1"/>
</dbReference>
<gene>
    <name evidence="7" type="ORF">HMPREF9306_01150</name>
</gene>
<dbReference type="PANTHER" id="PTHR22807">
    <property type="entry name" value="NOP2 YEAST -RELATED NOL1/NOP2/FMU SUN DOMAIN-CONTAINING"/>
    <property type="match status" value="1"/>
</dbReference>
<dbReference type="PROSITE" id="PS51686">
    <property type="entry name" value="SAM_MT_RSMB_NOP"/>
    <property type="match status" value="1"/>
</dbReference>
<evidence type="ECO:0000256" key="3">
    <source>
        <dbReference type="ARBA" id="ARBA00022691"/>
    </source>
</evidence>
<keyword evidence="3 5" id="KW-0949">S-adenosyl-L-methionine</keyword>
<dbReference type="AlphaFoldDB" id="S2VZ90"/>
<sequence length="440" mass="47898">MPRRVAYEVLEEINADGAYANLALNKRLSSSGLSGKDAAFVTELVAGTCRMQGTYDEIIEFVSGRDLYDLQPEVVDILRLACHQAFKMRTPSHATVATSVDLAGIVVGERVTGLVNAIVRKLCRVSFAEVVAEISQDFDDLDSLGFKHAHPRWIVDSLLSALGEEPDLEELENWLEADNEPTIPMLVARPGLCEREDLSGASPARYSPWAASRPGNPSELSLVRSGKAAVQDEGSQLVVLAASRAANASGVWLDMCSGPGGKSALLRGLAPKTLVSAELHEHRAGLVRSALRAYKDRWQVIVADGRYPSWKPAAFSLVLADVPCTGLGALRRRPEARWRRTREDLAELAPLQKQLLETALSSVSPGGVVAYVTCSPHPQETVEIVRNLPEGYELLDAPDLLPEVPEAKSRLNSKCIQLFPHIHGTDAMFAALIRRLDEES</sequence>
<dbReference type="EMBL" id="AGZR01000006">
    <property type="protein sequence ID" value="EPD32843.1"/>
    <property type="molecule type" value="Genomic_DNA"/>
</dbReference>
<dbReference type="GO" id="GO:0006355">
    <property type="term" value="P:regulation of DNA-templated transcription"/>
    <property type="evidence" value="ECO:0007669"/>
    <property type="project" value="InterPro"/>
</dbReference>
<dbReference type="STRING" id="883161.HMPREF9306_01150"/>
<evidence type="ECO:0000256" key="5">
    <source>
        <dbReference type="PROSITE-ProRule" id="PRU01023"/>
    </source>
</evidence>
<comment type="similarity">
    <text evidence="5">Belongs to the class I-like SAM-binding methyltransferase superfamily. RsmB/NOP family.</text>
</comment>
<feature type="binding site" evidence="5">
    <location>
        <begin position="256"/>
        <end position="262"/>
    </location>
    <ligand>
        <name>S-adenosyl-L-methionine</name>
        <dbReference type="ChEBI" id="CHEBI:59789"/>
    </ligand>
</feature>
<evidence type="ECO:0000313" key="8">
    <source>
        <dbReference type="Proteomes" id="UP000014417"/>
    </source>
</evidence>
<proteinExistence type="inferred from homology"/>
<accession>S2VZ90</accession>